<protein>
    <submittedName>
        <fullName evidence="1">ABC transporter substrate-binding protein</fullName>
    </submittedName>
</protein>
<keyword evidence="2" id="KW-1185">Reference proteome</keyword>
<dbReference type="InterPro" id="IPR006059">
    <property type="entry name" value="SBP"/>
</dbReference>
<accession>A0A2R5EK79</accession>
<name>A0A2R5EK79_9BACL</name>
<evidence type="ECO:0000313" key="1">
    <source>
        <dbReference type="EMBL" id="GBG07040.1"/>
    </source>
</evidence>
<dbReference type="Pfam" id="PF01547">
    <property type="entry name" value="SBP_bac_1"/>
    <property type="match status" value="1"/>
</dbReference>
<dbReference type="PANTHER" id="PTHR43649">
    <property type="entry name" value="ARABINOSE-BINDING PROTEIN-RELATED"/>
    <property type="match status" value="1"/>
</dbReference>
<dbReference type="InterPro" id="IPR050490">
    <property type="entry name" value="Bact_solute-bd_prot1"/>
</dbReference>
<gene>
    <name evidence="1" type="ORF">PAT3040_01588</name>
</gene>
<proteinExistence type="predicted"/>
<dbReference type="Gene3D" id="3.40.190.10">
    <property type="entry name" value="Periplasmic binding protein-like II"/>
    <property type="match status" value="2"/>
</dbReference>
<dbReference type="Proteomes" id="UP000245202">
    <property type="component" value="Unassembled WGS sequence"/>
</dbReference>
<dbReference type="PANTHER" id="PTHR43649:SF12">
    <property type="entry name" value="DIACETYLCHITOBIOSE BINDING PROTEIN DASA"/>
    <property type="match status" value="1"/>
</dbReference>
<dbReference type="AlphaFoldDB" id="A0A2R5EK79"/>
<feature type="non-terminal residue" evidence="1">
    <location>
        <position position="1"/>
    </location>
</feature>
<evidence type="ECO:0000313" key="2">
    <source>
        <dbReference type="Proteomes" id="UP000245202"/>
    </source>
</evidence>
<dbReference type="EMBL" id="BDQX01000075">
    <property type="protein sequence ID" value="GBG07040.1"/>
    <property type="molecule type" value="Genomic_DNA"/>
</dbReference>
<reference evidence="1 2" key="1">
    <citation type="submission" date="2017-08" db="EMBL/GenBank/DDBJ databases">
        <title>Substantial Increase in Enzyme Production by Combined Drug-Resistance Mutations in Paenibacillus agaridevorans.</title>
        <authorList>
            <person name="Tanaka Y."/>
            <person name="Funane K."/>
            <person name="Hosaka T."/>
            <person name="Shiwa Y."/>
            <person name="Fujita N."/>
            <person name="Miyazaki T."/>
            <person name="Yoshikawa H."/>
            <person name="Murakami K."/>
            <person name="Kasahara K."/>
            <person name="Inaoka T."/>
            <person name="Hiraga Y."/>
            <person name="Ochi K."/>
        </authorList>
    </citation>
    <scope>NUCLEOTIDE SEQUENCE [LARGE SCALE GENOMIC DNA]</scope>
    <source>
        <strain evidence="1 2">T-3040</strain>
    </source>
</reference>
<dbReference type="RefSeq" id="WP_108992179.1">
    <property type="nucleotide sequence ID" value="NZ_BDQX01000075.1"/>
</dbReference>
<organism evidence="1 2">
    <name type="scientific">Paenibacillus agaridevorans</name>
    <dbReference type="NCBI Taxonomy" id="171404"/>
    <lineage>
        <taxon>Bacteria</taxon>
        <taxon>Bacillati</taxon>
        <taxon>Bacillota</taxon>
        <taxon>Bacilli</taxon>
        <taxon>Bacillales</taxon>
        <taxon>Paenibacillaceae</taxon>
        <taxon>Paenibacillus</taxon>
    </lineage>
</organism>
<comment type="caution">
    <text evidence="1">The sequence shown here is derived from an EMBL/GenBank/DDBJ whole genome shotgun (WGS) entry which is preliminary data.</text>
</comment>
<dbReference type="SUPFAM" id="SSF53850">
    <property type="entry name" value="Periplasmic binding protein-like II"/>
    <property type="match status" value="1"/>
</dbReference>
<sequence length="504" mass="57186">PAITLTAVRNLNDSTVFRAGESLTNNVWSRDYMDTLGIQIKYLWTTTKGTDDYNQRLNASILTGEIPDIFEVDSLQLKQLVNAGLIEDLTNVYETHASGAARRMLEEIPNALETAEFDGRLMAIPQGASTTDQSQVLWIRYDWLNRLGLPEPETMQDVINISKAFTKLDPDGNGKPDTFGLGLNMGLHNRINVASLKGFLNGFHAYPSSWIKKGDGQIAFGGIQPEVKTALAALQEMYKDGQLDPEFSVKDQNFMAEEIVAGKVGMQYGAWWNPTYPLQTSKDAEPDADWRAYGIPSISDLPAKVEYNFPVYSYFVVRKGIKHPEALVHLLNLMVHRGYEEPQWERFFIGKDGFLYNNYPLVYTWPENGSFKNYLHIQEALKSGNPDELNTVEKGYYDNIQAYRQGANQYWFEEGMYGEISAWSHIKEKIDHQLIQMNEFYGPPTKTMSQVTPILEKLTLDTYTMIIMGELPLEAFDEYVAQWKELGGNIITKEVNEWVKAKGG</sequence>